<keyword evidence="3" id="KW-1185">Reference proteome</keyword>
<protein>
    <submittedName>
        <fullName evidence="2">Uncharacterized protein</fullName>
    </submittedName>
</protein>
<comment type="caution">
    <text evidence="2">The sequence shown here is derived from an EMBL/GenBank/DDBJ whole genome shotgun (WGS) entry which is preliminary data.</text>
</comment>
<accession>A0ABD5Q2F4</accession>
<reference evidence="2 3" key="1">
    <citation type="journal article" date="2019" name="Int. J. Syst. Evol. Microbiol.">
        <title>The Global Catalogue of Microorganisms (GCM) 10K type strain sequencing project: providing services to taxonomists for standard genome sequencing and annotation.</title>
        <authorList>
            <consortium name="The Broad Institute Genomics Platform"/>
            <consortium name="The Broad Institute Genome Sequencing Center for Infectious Disease"/>
            <person name="Wu L."/>
            <person name="Ma J."/>
        </authorList>
    </citation>
    <scope>NUCLEOTIDE SEQUENCE [LARGE SCALE GENOMIC DNA]</scope>
    <source>
        <strain evidence="2 3">XZYJ18</strain>
    </source>
</reference>
<name>A0ABD5Q2F4_9EURY</name>
<dbReference type="GeneID" id="73044592"/>
<dbReference type="Proteomes" id="UP001595945">
    <property type="component" value="Unassembled WGS sequence"/>
</dbReference>
<proteinExistence type="predicted"/>
<gene>
    <name evidence="2" type="ORF">ACFO9K_10610</name>
</gene>
<dbReference type="EMBL" id="JBHSHT010000001">
    <property type="protein sequence ID" value="MFC4824714.1"/>
    <property type="molecule type" value="Genomic_DNA"/>
</dbReference>
<organism evidence="2 3">
    <name type="scientific">Halorussus aquaticus</name>
    <dbReference type="NCBI Taxonomy" id="2953748"/>
    <lineage>
        <taxon>Archaea</taxon>
        <taxon>Methanobacteriati</taxon>
        <taxon>Methanobacteriota</taxon>
        <taxon>Stenosarchaea group</taxon>
        <taxon>Halobacteria</taxon>
        <taxon>Halobacteriales</taxon>
        <taxon>Haladaptataceae</taxon>
        <taxon>Halorussus</taxon>
    </lineage>
</organism>
<feature type="region of interest" description="Disordered" evidence="1">
    <location>
        <begin position="109"/>
        <end position="171"/>
    </location>
</feature>
<evidence type="ECO:0000256" key="1">
    <source>
        <dbReference type="SAM" id="MobiDB-lite"/>
    </source>
</evidence>
<feature type="compositionally biased region" description="Low complexity" evidence="1">
    <location>
        <begin position="122"/>
        <end position="141"/>
    </location>
</feature>
<dbReference type="AlphaFoldDB" id="A0ABD5Q2F4"/>
<evidence type="ECO:0000313" key="3">
    <source>
        <dbReference type="Proteomes" id="UP001595945"/>
    </source>
</evidence>
<feature type="compositionally biased region" description="Basic and acidic residues" evidence="1">
    <location>
        <begin position="217"/>
        <end position="228"/>
    </location>
</feature>
<evidence type="ECO:0000313" key="2">
    <source>
        <dbReference type="EMBL" id="MFC4824714.1"/>
    </source>
</evidence>
<feature type="region of interest" description="Disordered" evidence="1">
    <location>
        <begin position="205"/>
        <end position="234"/>
    </location>
</feature>
<sequence>MDRTSRRAFLAGICGMPFLSSHTVDVEQARDGILVDVKGWRNDPLTLDEVNRIQRDAIDDYRKQYGNAPISVGEFRFRRDPAIMAFVYKIAPDGRSRYYIGGMYDRSRIPTTGETTTEEVAETTTTEEVAETTTTEETTTEAFERTTTETVEEPTTTTEETVTSEDIETTEGLVETTTEAADGTPGFVEDEVRNIHKTAREQRKRLAESMTATATETESRPETTRHESGWGYTGDIQDQSDEAWRFLTGGTLDVRKSPYGSVVSVVDVYHYDAGLDRNLLAARQNLNVYPGFTQFDTDEQWMNRRSIASHDWNQGYANRISLTAHEPAGLRNGSYRTSMFLGVRNVGLRWSYSQPNVRREDHSENPTAKWVWFWNEGHTNPAVFEVGSEAEASSNPSHGDAIIDVRSLSEFAKSRSERNTVRAVQRFAYE</sequence>
<dbReference type="RefSeq" id="WP_254269562.1">
    <property type="nucleotide sequence ID" value="NZ_CP100400.1"/>
</dbReference>